<accession>A0ABU6TPM1</accession>
<keyword evidence="2" id="KW-1185">Reference proteome</keyword>
<organism evidence="1 2">
    <name type="scientific">Stylosanthes scabra</name>
    <dbReference type="NCBI Taxonomy" id="79078"/>
    <lineage>
        <taxon>Eukaryota</taxon>
        <taxon>Viridiplantae</taxon>
        <taxon>Streptophyta</taxon>
        <taxon>Embryophyta</taxon>
        <taxon>Tracheophyta</taxon>
        <taxon>Spermatophyta</taxon>
        <taxon>Magnoliopsida</taxon>
        <taxon>eudicotyledons</taxon>
        <taxon>Gunneridae</taxon>
        <taxon>Pentapetalae</taxon>
        <taxon>rosids</taxon>
        <taxon>fabids</taxon>
        <taxon>Fabales</taxon>
        <taxon>Fabaceae</taxon>
        <taxon>Papilionoideae</taxon>
        <taxon>50 kb inversion clade</taxon>
        <taxon>dalbergioids sensu lato</taxon>
        <taxon>Dalbergieae</taxon>
        <taxon>Pterocarpus clade</taxon>
        <taxon>Stylosanthes</taxon>
    </lineage>
</organism>
<name>A0ABU6TPM1_9FABA</name>
<evidence type="ECO:0000313" key="1">
    <source>
        <dbReference type="EMBL" id="MED6150464.1"/>
    </source>
</evidence>
<protein>
    <submittedName>
        <fullName evidence="1">Uncharacterized protein</fullName>
    </submittedName>
</protein>
<dbReference type="Proteomes" id="UP001341840">
    <property type="component" value="Unassembled WGS sequence"/>
</dbReference>
<dbReference type="EMBL" id="JASCZI010091483">
    <property type="protein sequence ID" value="MED6150464.1"/>
    <property type="molecule type" value="Genomic_DNA"/>
</dbReference>
<evidence type="ECO:0000313" key="2">
    <source>
        <dbReference type="Proteomes" id="UP001341840"/>
    </source>
</evidence>
<gene>
    <name evidence="1" type="ORF">PIB30_072577</name>
</gene>
<sequence>MLKDQDDDLYDDEFVEEDEMISVVSILPAEFTNSSHECLDGDYYDPNQGEDFLWMTNLEAVFTRPTEDRAHLRPLHIKASLITATSPNSTNLTSSHVWPASKTWPKCDQPIALPKLTQTNLEQPGSRLNTFKISSQAHTSSFHVWATFSA</sequence>
<proteinExistence type="predicted"/>
<reference evidence="1 2" key="1">
    <citation type="journal article" date="2023" name="Plants (Basel)">
        <title>Bridging the Gap: Combining Genomics and Transcriptomics Approaches to Understand Stylosanthes scabra, an Orphan Legume from the Brazilian Caatinga.</title>
        <authorList>
            <person name="Ferreira-Neto J.R.C."/>
            <person name="da Silva M.D."/>
            <person name="Binneck E."/>
            <person name="de Melo N.F."/>
            <person name="da Silva R.H."/>
            <person name="de Melo A.L.T.M."/>
            <person name="Pandolfi V."/>
            <person name="Bustamante F.O."/>
            <person name="Brasileiro-Vidal A.C."/>
            <person name="Benko-Iseppon A.M."/>
        </authorList>
    </citation>
    <scope>NUCLEOTIDE SEQUENCE [LARGE SCALE GENOMIC DNA]</scope>
    <source>
        <tissue evidence="1">Leaves</tissue>
    </source>
</reference>
<comment type="caution">
    <text evidence="1">The sequence shown here is derived from an EMBL/GenBank/DDBJ whole genome shotgun (WGS) entry which is preliminary data.</text>
</comment>